<dbReference type="Pfam" id="PF08447">
    <property type="entry name" value="PAS_3"/>
    <property type="match status" value="1"/>
</dbReference>
<evidence type="ECO:0000259" key="1">
    <source>
        <dbReference type="PROSITE" id="PS50112"/>
    </source>
</evidence>
<proteinExistence type="predicted"/>
<dbReference type="STRING" id="40754.THII_2468"/>
<dbReference type="OrthoDB" id="6433966at2"/>
<dbReference type="NCBIfam" id="TIGR00229">
    <property type="entry name" value="sensory_box"/>
    <property type="match status" value="1"/>
</dbReference>
<feature type="domain" description="PAS" evidence="1">
    <location>
        <begin position="46"/>
        <end position="97"/>
    </location>
</feature>
<dbReference type="CDD" id="cd00130">
    <property type="entry name" value="PAS"/>
    <property type="match status" value="1"/>
</dbReference>
<reference evidence="2 3" key="1">
    <citation type="journal article" date="2014" name="ISME J.">
        <title>Ecophysiology of Thioploca ingrica as revealed by the complete genome sequence supplemented with proteomic evidence.</title>
        <authorList>
            <person name="Kojima H."/>
            <person name="Ogura Y."/>
            <person name="Yamamoto N."/>
            <person name="Togashi T."/>
            <person name="Mori H."/>
            <person name="Watanabe T."/>
            <person name="Nemoto F."/>
            <person name="Kurokawa K."/>
            <person name="Hayashi T."/>
            <person name="Fukui M."/>
        </authorList>
    </citation>
    <scope>NUCLEOTIDE SEQUENCE [LARGE SCALE GENOMIC DNA]</scope>
</reference>
<dbReference type="InterPro" id="IPR000014">
    <property type="entry name" value="PAS"/>
</dbReference>
<dbReference type="Gene3D" id="3.30.450.20">
    <property type="entry name" value="PAS domain"/>
    <property type="match status" value="1"/>
</dbReference>
<gene>
    <name evidence="2" type="ORF">THII_2468</name>
</gene>
<dbReference type="HOGENOM" id="CLU_097884_2_0_6"/>
<protein>
    <submittedName>
        <fullName evidence="2">PAS sensor protein</fullName>
    </submittedName>
</protein>
<dbReference type="EMBL" id="AP014633">
    <property type="protein sequence ID" value="BAP56765.1"/>
    <property type="molecule type" value="Genomic_DNA"/>
</dbReference>
<dbReference type="KEGG" id="tig:THII_2468"/>
<dbReference type="InterPro" id="IPR035965">
    <property type="entry name" value="PAS-like_dom_sf"/>
</dbReference>
<dbReference type="InterPro" id="IPR013655">
    <property type="entry name" value="PAS_fold_3"/>
</dbReference>
<organism evidence="2 3">
    <name type="scientific">Thioploca ingrica</name>
    <dbReference type="NCBI Taxonomy" id="40754"/>
    <lineage>
        <taxon>Bacteria</taxon>
        <taxon>Pseudomonadati</taxon>
        <taxon>Pseudomonadota</taxon>
        <taxon>Gammaproteobacteria</taxon>
        <taxon>Thiotrichales</taxon>
        <taxon>Thiotrichaceae</taxon>
        <taxon>Thioploca</taxon>
    </lineage>
</organism>
<dbReference type="SUPFAM" id="SSF55785">
    <property type="entry name" value="PYP-like sensor domain (PAS domain)"/>
    <property type="match status" value="1"/>
</dbReference>
<sequence length="155" mass="17794">MTASTIIKPNVREVTLTYYDSSQRTVTVTDIETPFPTGRLVISHTDTTGIIIQVNRFLTEISGYPEAEMLGKPHCLFRHPDMPSVLFKELWETIQQGRIWEGGIKNLRKDGGFYWVDATVTPNTRRGKIIGYISVRNELSRKKRAECEQLYPTLF</sequence>
<keyword evidence="3" id="KW-1185">Reference proteome</keyword>
<accession>A0A090AN51</accession>
<evidence type="ECO:0000313" key="3">
    <source>
        <dbReference type="Proteomes" id="UP000031623"/>
    </source>
</evidence>
<dbReference type="AlphaFoldDB" id="A0A090AN51"/>
<name>A0A090AN51_9GAMM</name>
<dbReference type="Proteomes" id="UP000031623">
    <property type="component" value="Chromosome"/>
</dbReference>
<dbReference type="PROSITE" id="PS50112">
    <property type="entry name" value="PAS"/>
    <property type="match status" value="1"/>
</dbReference>
<evidence type="ECO:0000313" key="2">
    <source>
        <dbReference type="EMBL" id="BAP56765.1"/>
    </source>
</evidence>